<feature type="signal peptide" evidence="9">
    <location>
        <begin position="1"/>
        <end position="18"/>
    </location>
</feature>
<protein>
    <recommendedName>
        <fullName evidence="12">Protein sleepless</fullName>
    </recommendedName>
</protein>
<evidence type="ECO:0000313" key="11">
    <source>
        <dbReference type="Proteomes" id="UP000007266"/>
    </source>
</evidence>
<dbReference type="AlphaFoldDB" id="A0A139WD05"/>
<feature type="transmembrane region" description="Helical" evidence="8">
    <location>
        <begin position="128"/>
        <end position="151"/>
    </location>
</feature>
<dbReference type="SUPFAM" id="SSF57302">
    <property type="entry name" value="Snake toxin-like"/>
    <property type="match status" value="1"/>
</dbReference>
<feature type="chain" id="PRO_5007299696" description="Protein sleepless" evidence="9">
    <location>
        <begin position="19"/>
        <end position="383"/>
    </location>
</feature>
<dbReference type="EMBL" id="KQ971361">
    <property type="protein sequence ID" value="KYB25829.1"/>
    <property type="molecule type" value="Genomic_DNA"/>
</dbReference>
<organism evidence="10 11">
    <name type="scientific">Tribolium castaneum</name>
    <name type="common">Red flour beetle</name>
    <dbReference type="NCBI Taxonomy" id="7070"/>
    <lineage>
        <taxon>Eukaryota</taxon>
        <taxon>Metazoa</taxon>
        <taxon>Ecdysozoa</taxon>
        <taxon>Arthropoda</taxon>
        <taxon>Hexapoda</taxon>
        <taxon>Insecta</taxon>
        <taxon>Pterygota</taxon>
        <taxon>Neoptera</taxon>
        <taxon>Endopterygota</taxon>
        <taxon>Coleoptera</taxon>
        <taxon>Polyphaga</taxon>
        <taxon>Cucujiformia</taxon>
        <taxon>Tenebrionidae</taxon>
        <taxon>Tenebrionidae incertae sedis</taxon>
        <taxon>Tribolium</taxon>
    </lineage>
</organism>
<evidence type="ECO:0000256" key="6">
    <source>
        <dbReference type="ARBA" id="ARBA00023136"/>
    </source>
</evidence>
<dbReference type="PANTHER" id="PTHR33562:SF29">
    <property type="entry name" value="PROTEIN SLEEPLESS"/>
    <property type="match status" value="1"/>
</dbReference>
<evidence type="ECO:0000313" key="10">
    <source>
        <dbReference type="EMBL" id="KYB25829.1"/>
    </source>
</evidence>
<dbReference type="GO" id="GO:0098552">
    <property type="term" value="C:side of membrane"/>
    <property type="evidence" value="ECO:0007669"/>
    <property type="project" value="UniProtKB-KW"/>
</dbReference>
<keyword evidence="5 8" id="KW-1133">Transmembrane helix</keyword>
<evidence type="ECO:0000256" key="5">
    <source>
        <dbReference type="ARBA" id="ARBA00022989"/>
    </source>
</evidence>
<comment type="subcellular location">
    <subcellularLocation>
        <location evidence="1">Membrane</location>
        <topology evidence="1">Lipid-anchor</topology>
        <topology evidence="1">GPI-anchor</topology>
    </subcellularLocation>
</comment>
<evidence type="ECO:0000256" key="7">
    <source>
        <dbReference type="ARBA" id="ARBA00023288"/>
    </source>
</evidence>
<keyword evidence="4 9" id="KW-0732">Signal</keyword>
<keyword evidence="11" id="KW-1185">Reference proteome</keyword>
<sequence length="383" mass="42347">MKMKTVLLVFGLFDLGSCIRCYVCTSEASSNQYEYDACLYGDERYLQAVACPEPSVCTAYHYQTLIPGSLNQLSTSRGCQALRYGATCEDIFNDLRRTGSVLPGQHICATCSEDLCNTAMGLSPGLCLMLVVIFLLMALRVICAILGVFLVNNLDSVTTLQCYSCTASLGSNFRCENLSYSGGSLPYYTCMYGDAVCAKYIIEYGDSLMIHRSCQHRDICAVLASKYNNYYSKLLDCQTCSDHDWCNGANISDFKMSLKICILVTLLLAHYGDSLKCYTCETQDLNSPCEDLSRGKDKIKTHDCSEGEVCAVYKTKNPSTGIITVKRSCEPKDICEELYEENSDFKKLEKCKICKTDLCDSGTTLSISAITFILALMIGAFIN</sequence>
<dbReference type="InterPro" id="IPR045860">
    <property type="entry name" value="Snake_toxin-like_sf"/>
</dbReference>
<evidence type="ECO:0000256" key="8">
    <source>
        <dbReference type="SAM" id="Phobius"/>
    </source>
</evidence>
<evidence type="ECO:0000256" key="1">
    <source>
        <dbReference type="ARBA" id="ARBA00004589"/>
    </source>
</evidence>
<accession>A0A139WD05</accession>
<evidence type="ECO:0000256" key="2">
    <source>
        <dbReference type="ARBA" id="ARBA00022622"/>
    </source>
</evidence>
<proteinExistence type="predicted"/>
<keyword evidence="7" id="KW-0449">Lipoprotein</keyword>
<keyword evidence="3 8" id="KW-0812">Transmembrane</keyword>
<evidence type="ECO:0000256" key="4">
    <source>
        <dbReference type="ARBA" id="ARBA00022729"/>
    </source>
</evidence>
<feature type="transmembrane region" description="Helical" evidence="8">
    <location>
        <begin position="362"/>
        <end position="382"/>
    </location>
</feature>
<dbReference type="PANTHER" id="PTHR33562">
    <property type="entry name" value="ATILLA, ISOFORM B-RELATED-RELATED"/>
    <property type="match status" value="1"/>
</dbReference>
<evidence type="ECO:0000256" key="9">
    <source>
        <dbReference type="SAM" id="SignalP"/>
    </source>
</evidence>
<evidence type="ECO:0000256" key="3">
    <source>
        <dbReference type="ARBA" id="ARBA00022692"/>
    </source>
</evidence>
<keyword evidence="2" id="KW-0336">GPI-anchor</keyword>
<gene>
    <name evidence="10" type="primary">AUGUSTUS-3.0.2_34063</name>
    <name evidence="10" type="ORF">TcasGA2_TC034063</name>
</gene>
<keyword evidence="2" id="KW-0325">Glycoprotein</keyword>
<dbReference type="InterPro" id="IPR050975">
    <property type="entry name" value="Sleep_regulator"/>
</dbReference>
<dbReference type="InParanoid" id="A0A139WD05"/>
<name>A0A139WD05_TRICA</name>
<dbReference type="Proteomes" id="UP000007266">
    <property type="component" value="Linkage group 8"/>
</dbReference>
<keyword evidence="6 8" id="KW-0472">Membrane</keyword>
<reference evidence="10 11" key="1">
    <citation type="journal article" date="2008" name="Nature">
        <title>The genome of the model beetle and pest Tribolium castaneum.</title>
        <authorList>
            <consortium name="Tribolium Genome Sequencing Consortium"/>
            <person name="Richards S."/>
            <person name="Gibbs R.A."/>
            <person name="Weinstock G.M."/>
            <person name="Brown S.J."/>
            <person name="Denell R."/>
            <person name="Beeman R.W."/>
            <person name="Gibbs R."/>
            <person name="Beeman R.W."/>
            <person name="Brown S.J."/>
            <person name="Bucher G."/>
            <person name="Friedrich M."/>
            <person name="Grimmelikhuijzen C.J."/>
            <person name="Klingler M."/>
            <person name="Lorenzen M."/>
            <person name="Richards S."/>
            <person name="Roth S."/>
            <person name="Schroder R."/>
            <person name="Tautz D."/>
            <person name="Zdobnov E.M."/>
            <person name="Muzny D."/>
            <person name="Gibbs R.A."/>
            <person name="Weinstock G.M."/>
            <person name="Attaway T."/>
            <person name="Bell S."/>
            <person name="Buhay C.J."/>
            <person name="Chandrabose M.N."/>
            <person name="Chavez D."/>
            <person name="Clerk-Blankenburg K.P."/>
            <person name="Cree A."/>
            <person name="Dao M."/>
            <person name="Davis C."/>
            <person name="Chacko J."/>
            <person name="Dinh H."/>
            <person name="Dugan-Rocha S."/>
            <person name="Fowler G."/>
            <person name="Garner T.T."/>
            <person name="Garnes J."/>
            <person name="Gnirke A."/>
            <person name="Hawes A."/>
            <person name="Hernandez J."/>
            <person name="Hines S."/>
            <person name="Holder M."/>
            <person name="Hume J."/>
            <person name="Jhangiani S.N."/>
            <person name="Joshi V."/>
            <person name="Khan Z.M."/>
            <person name="Jackson L."/>
            <person name="Kovar C."/>
            <person name="Kowis A."/>
            <person name="Lee S."/>
            <person name="Lewis L.R."/>
            <person name="Margolis J."/>
            <person name="Morgan M."/>
            <person name="Nazareth L.V."/>
            <person name="Nguyen N."/>
            <person name="Okwuonu G."/>
            <person name="Parker D."/>
            <person name="Richards S."/>
            <person name="Ruiz S.J."/>
            <person name="Santibanez J."/>
            <person name="Savard J."/>
            <person name="Scherer S.E."/>
            <person name="Schneider B."/>
            <person name="Sodergren E."/>
            <person name="Tautz D."/>
            <person name="Vattahil S."/>
            <person name="Villasana D."/>
            <person name="White C.S."/>
            <person name="Wright R."/>
            <person name="Park Y."/>
            <person name="Beeman R.W."/>
            <person name="Lord J."/>
            <person name="Oppert B."/>
            <person name="Lorenzen M."/>
            <person name="Brown S."/>
            <person name="Wang L."/>
            <person name="Savard J."/>
            <person name="Tautz D."/>
            <person name="Richards S."/>
            <person name="Weinstock G."/>
            <person name="Gibbs R.A."/>
            <person name="Liu Y."/>
            <person name="Worley K."/>
            <person name="Weinstock G."/>
            <person name="Elsik C.G."/>
            <person name="Reese J.T."/>
            <person name="Elhaik E."/>
            <person name="Landan G."/>
            <person name="Graur D."/>
            <person name="Arensburger P."/>
            <person name="Atkinson P."/>
            <person name="Beeman R.W."/>
            <person name="Beidler J."/>
            <person name="Brown S.J."/>
            <person name="Demuth J.P."/>
            <person name="Drury D.W."/>
            <person name="Du Y.Z."/>
            <person name="Fujiwara H."/>
            <person name="Lorenzen M."/>
            <person name="Maselli V."/>
            <person name="Osanai M."/>
            <person name="Park Y."/>
            <person name="Robertson H.M."/>
            <person name="Tu Z."/>
            <person name="Wang J.J."/>
            <person name="Wang S."/>
            <person name="Richards S."/>
            <person name="Song H."/>
            <person name="Zhang L."/>
            <person name="Sodergren E."/>
            <person name="Werner D."/>
            <person name="Stanke M."/>
            <person name="Morgenstern B."/>
            <person name="Solovyev V."/>
            <person name="Kosarev P."/>
            <person name="Brown G."/>
            <person name="Chen H.C."/>
            <person name="Ermolaeva O."/>
            <person name="Hlavina W."/>
            <person name="Kapustin Y."/>
            <person name="Kiryutin B."/>
            <person name="Kitts P."/>
            <person name="Maglott D."/>
            <person name="Pruitt K."/>
            <person name="Sapojnikov V."/>
            <person name="Souvorov A."/>
            <person name="Mackey A.J."/>
            <person name="Waterhouse R.M."/>
            <person name="Wyder S."/>
            <person name="Zdobnov E.M."/>
            <person name="Zdobnov E.M."/>
            <person name="Wyder S."/>
            <person name="Kriventseva E.V."/>
            <person name="Kadowaki T."/>
            <person name="Bork P."/>
            <person name="Aranda M."/>
            <person name="Bao R."/>
            <person name="Beermann A."/>
            <person name="Berns N."/>
            <person name="Bolognesi R."/>
            <person name="Bonneton F."/>
            <person name="Bopp D."/>
            <person name="Brown S.J."/>
            <person name="Bucher G."/>
            <person name="Butts T."/>
            <person name="Chaumot A."/>
            <person name="Denell R.E."/>
            <person name="Ferrier D.E."/>
            <person name="Friedrich M."/>
            <person name="Gordon C.M."/>
            <person name="Jindra M."/>
            <person name="Klingler M."/>
            <person name="Lan Q."/>
            <person name="Lattorff H.M."/>
            <person name="Laudet V."/>
            <person name="von Levetsow C."/>
            <person name="Liu Z."/>
            <person name="Lutz R."/>
            <person name="Lynch J.A."/>
            <person name="da Fonseca R.N."/>
            <person name="Posnien N."/>
            <person name="Reuter R."/>
            <person name="Roth S."/>
            <person name="Savard J."/>
            <person name="Schinko J.B."/>
            <person name="Schmitt C."/>
            <person name="Schoppmeier M."/>
            <person name="Schroder R."/>
            <person name="Shippy T.D."/>
            <person name="Simonnet F."/>
            <person name="Marques-Souza H."/>
            <person name="Tautz D."/>
            <person name="Tomoyasu Y."/>
            <person name="Trauner J."/>
            <person name="Van der Zee M."/>
            <person name="Vervoort M."/>
            <person name="Wittkopp N."/>
            <person name="Wimmer E.A."/>
            <person name="Yang X."/>
            <person name="Jones A.K."/>
            <person name="Sattelle D.B."/>
            <person name="Ebert P.R."/>
            <person name="Nelson D."/>
            <person name="Scott J.G."/>
            <person name="Beeman R.W."/>
            <person name="Muthukrishnan S."/>
            <person name="Kramer K.J."/>
            <person name="Arakane Y."/>
            <person name="Beeman R.W."/>
            <person name="Zhu Q."/>
            <person name="Hogenkamp D."/>
            <person name="Dixit R."/>
            <person name="Oppert B."/>
            <person name="Jiang H."/>
            <person name="Zou Z."/>
            <person name="Marshall J."/>
            <person name="Elpidina E."/>
            <person name="Vinokurov K."/>
            <person name="Oppert C."/>
            <person name="Zou Z."/>
            <person name="Evans J."/>
            <person name="Lu Z."/>
            <person name="Zhao P."/>
            <person name="Sumathipala N."/>
            <person name="Altincicek B."/>
            <person name="Vilcinskas A."/>
            <person name="Williams M."/>
            <person name="Hultmark D."/>
            <person name="Hetru C."/>
            <person name="Jiang H."/>
            <person name="Grimmelikhuijzen C.J."/>
            <person name="Hauser F."/>
            <person name="Cazzamali G."/>
            <person name="Williamson M."/>
            <person name="Park Y."/>
            <person name="Li B."/>
            <person name="Tanaka Y."/>
            <person name="Predel R."/>
            <person name="Neupert S."/>
            <person name="Schachtner J."/>
            <person name="Verleyen P."/>
            <person name="Raible F."/>
            <person name="Bork P."/>
            <person name="Friedrich M."/>
            <person name="Walden K.K."/>
            <person name="Robertson H.M."/>
            <person name="Angeli S."/>
            <person name="Foret S."/>
            <person name="Bucher G."/>
            <person name="Schuetz S."/>
            <person name="Maleszka R."/>
            <person name="Wimmer E.A."/>
            <person name="Beeman R.W."/>
            <person name="Lorenzen M."/>
            <person name="Tomoyasu Y."/>
            <person name="Miller S.C."/>
            <person name="Grossmann D."/>
            <person name="Bucher G."/>
        </authorList>
    </citation>
    <scope>NUCLEOTIDE SEQUENCE [LARGE SCALE GENOMIC DNA]</scope>
    <source>
        <strain evidence="10 11">Georgia GA2</strain>
    </source>
</reference>
<reference evidence="10 11" key="2">
    <citation type="journal article" date="2010" name="Nucleic Acids Res.">
        <title>BeetleBase in 2010: revisions to provide comprehensive genomic information for Tribolium castaneum.</title>
        <authorList>
            <person name="Kim H.S."/>
            <person name="Murphy T."/>
            <person name="Xia J."/>
            <person name="Caragea D."/>
            <person name="Park Y."/>
            <person name="Beeman R.W."/>
            <person name="Lorenzen M.D."/>
            <person name="Butcher S."/>
            <person name="Manak J.R."/>
            <person name="Brown S.J."/>
        </authorList>
    </citation>
    <scope>GENOME REANNOTATION</scope>
    <source>
        <strain evidence="10 11">Georgia GA2</strain>
    </source>
</reference>
<evidence type="ECO:0008006" key="12">
    <source>
        <dbReference type="Google" id="ProtNLM"/>
    </source>
</evidence>